<dbReference type="AlphaFoldDB" id="A0AAF0XAX1"/>
<dbReference type="EMBL" id="CP093348">
    <property type="protein sequence ID" value="WOH03659.1"/>
    <property type="molecule type" value="Genomic_DNA"/>
</dbReference>
<reference evidence="1" key="1">
    <citation type="journal article" date="2016" name="Nat. Genet.">
        <title>A high-quality carrot genome assembly provides new insights into carotenoid accumulation and asterid genome evolution.</title>
        <authorList>
            <person name="Iorizzo M."/>
            <person name="Ellison S."/>
            <person name="Senalik D."/>
            <person name="Zeng P."/>
            <person name="Satapoomin P."/>
            <person name="Huang J."/>
            <person name="Bowman M."/>
            <person name="Iovene M."/>
            <person name="Sanseverino W."/>
            <person name="Cavagnaro P."/>
            <person name="Yildiz M."/>
            <person name="Macko-Podgorni A."/>
            <person name="Moranska E."/>
            <person name="Grzebelus E."/>
            <person name="Grzebelus D."/>
            <person name="Ashrafi H."/>
            <person name="Zheng Z."/>
            <person name="Cheng S."/>
            <person name="Spooner D."/>
            <person name="Van Deynze A."/>
            <person name="Simon P."/>
        </authorList>
    </citation>
    <scope>NUCLEOTIDE SEQUENCE</scope>
    <source>
        <tissue evidence="1">Leaf</tissue>
    </source>
</reference>
<sequence>MAWILDEYSKFHGYSPAVVTGTVNGTVGDNKMAIVNSLANQDVEISLLDLNPKTRYTLHEKPVEPLSPVEPPKAEERAQVIIDNVYEIIITGICRVKN</sequence>
<accession>A0AAF0XAX1</accession>
<reference evidence="1" key="2">
    <citation type="submission" date="2022-03" db="EMBL/GenBank/DDBJ databases">
        <title>Draft title - Genomic analysis of global carrot germplasm unveils the trajectory of domestication and the origin of high carotenoid orange carrot.</title>
        <authorList>
            <person name="Iorizzo M."/>
            <person name="Ellison S."/>
            <person name="Senalik D."/>
            <person name="Macko-Podgorni A."/>
            <person name="Grzebelus D."/>
            <person name="Bostan H."/>
            <person name="Rolling W."/>
            <person name="Curaba J."/>
            <person name="Simon P."/>
        </authorList>
    </citation>
    <scope>NUCLEOTIDE SEQUENCE</scope>
    <source>
        <tissue evidence="1">Leaf</tissue>
    </source>
</reference>
<dbReference type="Proteomes" id="UP000077755">
    <property type="component" value="Chromosome 6"/>
</dbReference>
<protein>
    <submittedName>
        <fullName evidence="1">Uncharacterized protein</fullName>
    </submittedName>
</protein>
<evidence type="ECO:0000313" key="1">
    <source>
        <dbReference type="EMBL" id="WOH03659.1"/>
    </source>
</evidence>
<gene>
    <name evidence="1" type="ORF">DCAR_0623058</name>
</gene>
<proteinExistence type="predicted"/>
<keyword evidence="2" id="KW-1185">Reference proteome</keyword>
<name>A0AAF0XAX1_DAUCS</name>
<evidence type="ECO:0000313" key="2">
    <source>
        <dbReference type="Proteomes" id="UP000077755"/>
    </source>
</evidence>
<organism evidence="1 2">
    <name type="scientific">Daucus carota subsp. sativus</name>
    <name type="common">Carrot</name>
    <dbReference type="NCBI Taxonomy" id="79200"/>
    <lineage>
        <taxon>Eukaryota</taxon>
        <taxon>Viridiplantae</taxon>
        <taxon>Streptophyta</taxon>
        <taxon>Embryophyta</taxon>
        <taxon>Tracheophyta</taxon>
        <taxon>Spermatophyta</taxon>
        <taxon>Magnoliopsida</taxon>
        <taxon>eudicotyledons</taxon>
        <taxon>Gunneridae</taxon>
        <taxon>Pentapetalae</taxon>
        <taxon>asterids</taxon>
        <taxon>campanulids</taxon>
        <taxon>Apiales</taxon>
        <taxon>Apiaceae</taxon>
        <taxon>Apioideae</taxon>
        <taxon>Scandiceae</taxon>
        <taxon>Daucinae</taxon>
        <taxon>Daucus</taxon>
        <taxon>Daucus sect. Daucus</taxon>
    </lineage>
</organism>